<dbReference type="Proteomes" id="UP000811844">
    <property type="component" value="Unassembled WGS sequence"/>
</dbReference>
<dbReference type="RefSeq" id="WP_153661401.1">
    <property type="nucleotide sequence ID" value="NZ_JAAIKR010000001.1"/>
</dbReference>
<organism evidence="4 5">
    <name type="scientific">Shewanella intestini</name>
    <dbReference type="NCBI Taxonomy" id="2017544"/>
    <lineage>
        <taxon>Bacteria</taxon>
        <taxon>Pseudomonadati</taxon>
        <taxon>Pseudomonadota</taxon>
        <taxon>Gammaproteobacteria</taxon>
        <taxon>Alteromonadales</taxon>
        <taxon>Shewanellaceae</taxon>
        <taxon>Shewanella</taxon>
    </lineage>
</organism>
<keyword evidence="1 2" id="KW-0732">Signal</keyword>
<proteinExistence type="predicted"/>
<accession>A0ABS5HXF0</accession>
<evidence type="ECO:0000259" key="3">
    <source>
        <dbReference type="Pfam" id="PF13505"/>
    </source>
</evidence>
<feature type="domain" description="Outer membrane protein beta-barrel" evidence="3">
    <location>
        <begin position="29"/>
        <end position="203"/>
    </location>
</feature>
<dbReference type="Pfam" id="PF13505">
    <property type="entry name" value="OMP_b-brl"/>
    <property type="match status" value="1"/>
</dbReference>
<sequence>MIKKAAPSLIVLLLAPNIASAEMFVAPFGGYSFASSKLDVVDQNDTSSTLSIKESDHLGVMLGVTTKDPGNIYVMYSQQSTQIGTHWGSSNPISDVDIHYYHVGGTLFFSYDNLKPYVTASVGVTQLRPNAGFSNESRFSMAVGGGIKYHLSKKVALFAEVKAYATLFNSSSTLFCDATNCAWNIKGDVMWQSQANAGLSFSF</sequence>
<keyword evidence="5" id="KW-1185">Reference proteome</keyword>
<reference evidence="4 5" key="1">
    <citation type="submission" date="2020-02" db="EMBL/GenBank/DDBJ databases">
        <title>Shewanella WXL01 sp. nov., a marine bacterium isolated from green algae in Luhuitou Fringing Reef (Northern South China Sea).</title>
        <authorList>
            <person name="Wang X."/>
        </authorList>
    </citation>
    <scope>NUCLEOTIDE SEQUENCE [LARGE SCALE GENOMIC DNA]</scope>
    <source>
        <strain evidence="4 5">MCCC 1A01895</strain>
    </source>
</reference>
<dbReference type="InterPro" id="IPR027385">
    <property type="entry name" value="Beta-barrel_OMP"/>
</dbReference>
<protein>
    <submittedName>
        <fullName evidence="4">Porin family protein</fullName>
    </submittedName>
</protein>
<comment type="caution">
    <text evidence="4">The sequence shown here is derived from an EMBL/GenBank/DDBJ whole genome shotgun (WGS) entry which is preliminary data.</text>
</comment>
<feature type="signal peptide" evidence="2">
    <location>
        <begin position="1"/>
        <end position="21"/>
    </location>
</feature>
<dbReference type="InterPro" id="IPR011250">
    <property type="entry name" value="OMP/PagP_B-barrel"/>
</dbReference>
<evidence type="ECO:0000313" key="4">
    <source>
        <dbReference type="EMBL" id="MBR9726414.1"/>
    </source>
</evidence>
<gene>
    <name evidence="4" type="ORF">G3R48_00190</name>
</gene>
<name>A0ABS5HXF0_9GAMM</name>
<evidence type="ECO:0000313" key="5">
    <source>
        <dbReference type="Proteomes" id="UP000811844"/>
    </source>
</evidence>
<evidence type="ECO:0000256" key="1">
    <source>
        <dbReference type="ARBA" id="ARBA00022729"/>
    </source>
</evidence>
<dbReference type="EMBL" id="JAAIKR010000001">
    <property type="protein sequence ID" value="MBR9726414.1"/>
    <property type="molecule type" value="Genomic_DNA"/>
</dbReference>
<evidence type="ECO:0000256" key="2">
    <source>
        <dbReference type="SAM" id="SignalP"/>
    </source>
</evidence>
<dbReference type="Gene3D" id="2.40.160.20">
    <property type="match status" value="1"/>
</dbReference>
<dbReference type="SUPFAM" id="SSF56925">
    <property type="entry name" value="OMPA-like"/>
    <property type="match status" value="1"/>
</dbReference>
<feature type="chain" id="PRO_5047094343" evidence="2">
    <location>
        <begin position="22"/>
        <end position="203"/>
    </location>
</feature>